<organism evidence="5 6">
    <name type="scientific">Clostridium sartagoforme</name>
    <dbReference type="NCBI Taxonomy" id="84031"/>
    <lineage>
        <taxon>Bacteria</taxon>
        <taxon>Bacillati</taxon>
        <taxon>Bacillota</taxon>
        <taxon>Clostridia</taxon>
        <taxon>Eubacteriales</taxon>
        <taxon>Clostridiaceae</taxon>
        <taxon>Clostridium</taxon>
    </lineage>
</organism>
<dbReference type="PANTHER" id="PTHR42855">
    <property type="entry name" value="ABC TRANSPORTER ATP-BINDING SUBUNIT"/>
    <property type="match status" value="1"/>
</dbReference>
<dbReference type="NCBIfam" id="NF043038">
    <property type="entry name" value="ABCF_CplR"/>
    <property type="match status" value="1"/>
</dbReference>
<dbReference type="InterPro" id="IPR017871">
    <property type="entry name" value="ABC_transporter-like_CS"/>
</dbReference>
<evidence type="ECO:0000313" key="6">
    <source>
        <dbReference type="Proteomes" id="UP000306888"/>
    </source>
</evidence>
<dbReference type="InterPro" id="IPR003439">
    <property type="entry name" value="ABC_transporter-like_ATP-bd"/>
</dbReference>
<dbReference type="Gene3D" id="3.40.50.300">
    <property type="entry name" value="P-loop containing nucleotide triphosphate hydrolases"/>
    <property type="match status" value="3"/>
</dbReference>
<dbReference type="NCBIfam" id="NF000355">
    <property type="entry name" value="ribo_prot_ABC_F"/>
    <property type="match status" value="1"/>
</dbReference>
<keyword evidence="2" id="KW-0067">ATP-binding</keyword>
<dbReference type="PANTHER" id="PTHR42855:SF2">
    <property type="entry name" value="DRUG RESISTANCE ABC TRANSPORTER,ATP-BINDING PROTEIN"/>
    <property type="match status" value="1"/>
</dbReference>
<proteinExistence type="predicted"/>
<dbReference type="AlphaFoldDB" id="A0A4S2DMG5"/>
<keyword evidence="3" id="KW-0175">Coiled coil</keyword>
<dbReference type="CDD" id="cd03221">
    <property type="entry name" value="ABCF_EF-3"/>
    <property type="match status" value="2"/>
</dbReference>
<feature type="coiled-coil region" evidence="3">
    <location>
        <begin position="190"/>
        <end position="264"/>
    </location>
</feature>
<dbReference type="GO" id="GO:0005524">
    <property type="term" value="F:ATP binding"/>
    <property type="evidence" value="ECO:0007669"/>
    <property type="project" value="UniProtKB-KW"/>
</dbReference>
<comment type="caution">
    <text evidence="5">The sequence shown here is derived from an EMBL/GenBank/DDBJ whole genome shotgun (WGS) entry which is preliminary data.</text>
</comment>
<name>A0A4S2DMG5_9CLOT</name>
<dbReference type="GO" id="GO:0016887">
    <property type="term" value="F:ATP hydrolysis activity"/>
    <property type="evidence" value="ECO:0007669"/>
    <property type="project" value="InterPro"/>
</dbReference>
<dbReference type="RefSeq" id="WP_136003879.1">
    <property type="nucleotide sequence ID" value="NZ_SRYR01000001.1"/>
</dbReference>
<evidence type="ECO:0000256" key="3">
    <source>
        <dbReference type="SAM" id="Coils"/>
    </source>
</evidence>
<dbReference type="PROSITE" id="PS50893">
    <property type="entry name" value="ABC_TRANSPORTER_2"/>
    <property type="match status" value="2"/>
</dbReference>
<reference evidence="5 6" key="1">
    <citation type="submission" date="2019-04" db="EMBL/GenBank/DDBJ databases">
        <title>Microbes associate with the intestines of laboratory mice.</title>
        <authorList>
            <person name="Navarre W."/>
            <person name="Wong E."/>
            <person name="Huang K."/>
            <person name="Tropini C."/>
            <person name="Ng K."/>
            <person name="Yu B."/>
        </authorList>
    </citation>
    <scope>NUCLEOTIDE SEQUENCE [LARGE SCALE GENOMIC DNA]</scope>
    <source>
        <strain evidence="5 6">NM50_B9-20</strain>
    </source>
</reference>
<dbReference type="EMBL" id="SRYR01000001">
    <property type="protein sequence ID" value="TGY43516.1"/>
    <property type="molecule type" value="Genomic_DNA"/>
</dbReference>
<evidence type="ECO:0000256" key="1">
    <source>
        <dbReference type="ARBA" id="ARBA00022741"/>
    </source>
</evidence>
<feature type="domain" description="ABC transporter" evidence="4">
    <location>
        <begin position="289"/>
        <end position="498"/>
    </location>
</feature>
<keyword evidence="1" id="KW-0547">Nucleotide-binding</keyword>
<dbReference type="InterPro" id="IPR051309">
    <property type="entry name" value="ABCF_ATPase"/>
</dbReference>
<evidence type="ECO:0000313" key="5">
    <source>
        <dbReference type="EMBL" id="TGY43516.1"/>
    </source>
</evidence>
<dbReference type="SUPFAM" id="SSF52540">
    <property type="entry name" value="P-loop containing nucleoside triphosphate hydrolases"/>
    <property type="match status" value="2"/>
</dbReference>
<evidence type="ECO:0000256" key="2">
    <source>
        <dbReference type="ARBA" id="ARBA00022840"/>
    </source>
</evidence>
<dbReference type="PROSITE" id="PS00211">
    <property type="entry name" value="ABC_TRANSPORTER_1"/>
    <property type="match status" value="2"/>
</dbReference>
<dbReference type="InterPro" id="IPR003593">
    <property type="entry name" value="AAA+_ATPase"/>
</dbReference>
<accession>A0A4S2DMG5</accession>
<dbReference type="Pfam" id="PF00005">
    <property type="entry name" value="ABC_tran"/>
    <property type="match status" value="2"/>
</dbReference>
<gene>
    <name evidence="5" type="primary">abc-f</name>
    <name evidence="5" type="ORF">E5347_01510</name>
</gene>
<dbReference type="InterPro" id="IPR027417">
    <property type="entry name" value="P-loop_NTPase"/>
</dbReference>
<keyword evidence="6" id="KW-1185">Reference proteome</keyword>
<dbReference type="Proteomes" id="UP000306888">
    <property type="component" value="Unassembled WGS sequence"/>
</dbReference>
<dbReference type="OrthoDB" id="9801441at2"/>
<protein>
    <submittedName>
        <fullName evidence="5">ABC-F type ribosomal protection protein</fullName>
    </submittedName>
</protein>
<dbReference type="SMART" id="SM00382">
    <property type="entry name" value="AAA"/>
    <property type="match status" value="2"/>
</dbReference>
<sequence>MQLALLNNVKKYYGDRLLLDIKKLEILSGDKIGLVGPNGVGKSTLLKILIGKESVDSGSISLTKSFSYISQLDHLDEESTSSKIKSIFNAPDEYKNHLSGGEKVKLKISNALSKNTELIIADEPTSNLDSTSIETLEEMFKSHPGSLLLVSHDRNFLDTLCNTIFEIEDGKVNIYKGNYSKYLELKKLEKERQTTEYINYKTEKKRLENAVFNKEKQRDNIRKTPKRMGNSEARLHKMGDQKSKQHIDNNIKAIKSRIDHLEIKEKPKTDKLIKISVIDSLELTSKNPIEVKHLDLIIDDKVLLSDISFKIKKGKKIALLGKNGSGKSTLLKELVKNQNDSIKIANNVVLGFLDQEQNILDPNKSILENIQIDSSYLESFIRINLDGFGFKGDSVFKKVSTLSGGEKVKVAICKLLLSDNNLIILDEPTNYLDIKCMEALENAIKNTDKTLLIVSHDRKFISNICDNIIEIDNNKITQFDGSYDGYINFKNKPKINKEEKLLQENKLILETKLSELISLLSFESNADKKELLEKEYLEILNKLKSLK</sequence>
<feature type="domain" description="ABC transporter" evidence="4">
    <location>
        <begin position="4"/>
        <end position="194"/>
    </location>
</feature>
<evidence type="ECO:0000259" key="4">
    <source>
        <dbReference type="PROSITE" id="PS50893"/>
    </source>
</evidence>